<dbReference type="Proteomes" id="UP001210925">
    <property type="component" value="Unassembled WGS sequence"/>
</dbReference>
<protein>
    <recommendedName>
        <fullName evidence="5">Metallo-beta-lactamase domain-containing protein</fullName>
    </recommendedName>
</protein>
<reference evidence="6" key="1">
    <citation type="submission" date="2020-05" db="EMBL/GenBank/DDBJ databases">
        <title>Phylogenomic resolution of chytrid fungi.</title>
        <authorList>
            <person name="Stajich J.E."/>
            <person name="Amses K."/>
            <person name="Simmons R."/>
            <person name="Seto K."/>
            <person name="Myers J."/>
            <person name="Bonds A."/>
            <person name="Quandt C.A."/>
            <person name="Barry K."/>
            <person name="Liu P."/>
            <person name="Grigoriev I."/>
            <person name="Longcore J.E."/>
            <person name="James T.Y."/>
        </authorList>
    </citation>
    <scope>NUCLEOTIDE SEQUENCE</scope>
    <source>
        <strain evidence="6">PLAUS21</strain>
    </source>
</reference>
<dbReference type="GO" id="GO:0016787">
    <property type="term" value="F:hydrolase activity"/>
    <property type="evidence" value="ECO:0007669"/>
    <property type="project" value="UniProtKB-KW"/>
</dbReference>
<dbReference type="InterPro" id="IPR020471">
    <property type="entry name" value="AKR"/>
</dbReference>
<dbReference type="PANTHER" id="PTHR23131:SF0">
    <property type="entry name" value="ENDORIBONUCLEASE LACTB2"/>
    <property type="match status" value="1"/>
</dbReference>
<dbReference type="InterPro" id="IPR041516">
    <property type="entry name" value="LACTB2_WH"/>
</dbReference>
<keyword evidence="4" id="KW-0862">Zinc</keyword>
<dbReference type="InterPro" id="IPR047921">
    <property type="entry name" value="LACTB2-like_MBL-fold"/>
</dbReference>
<comment type="similarity">
    <text evidence="1">Belongs to the metallo-beta-lactamase superfamily.</text>
</comment>
<accession>A0AAD5UD50</accession>
<evidence type="ECO:0000256" key="4">
    <source>
        <dbReference type="ARBA" id="ARBA00022833"/>
    </source>
</evidence>
<dbReference type="Pfam" id="PF17778">
    <property type="entry name" value="WHD_BLACT"/>
    <property type="match status" value="1"/>
</dbReference>
<dbReference type="SMART" id="SM00849">
    <property type="entry name" value="Lactamase_B"/>
    <property type="match status" value="1"/>
</dbReference>
<feature type="domain" description="Metallo-beta-lactamase" evidence="5">
    <location>
        <begin position="26"/>
        <end position="189"/>
    </location>
</feature>
<keyword evidence="2" id="KW-0479">Metal-binding</keyword>
<dbReference type="EMBL" id="JADGKB010000181">
    <property type="protein sequence ID" value="KAJ3251479.1"/>
    <property type="molecule type" value="Genomic_DNA"/>
</dbReference>
<dbReference type="Pfam" id="PF00248">
    <property type="entry name" value="Aldo_ket_red"/>
    <property type="match status" value="1"/>
</dbReference>
<evidence type="ECO:0000259" key="5">
    <source>
        <dbReference type="SMART" id="SM00849"/>
    </source>
</evidence>
<evidence type="ECO:0000256" key="3">
    <source>
        <dbReference type="ARBA" id="ARBA00022801"/>
    </source>
</evidence>
<dbReference type="GO" id="GO:0046872">
    <property type="term" value="F:metal ion binding"/>
    <property type="evidence" value="ECO:0007669"/>
    <property type="project" value="UniProtKB-KW"/>
</dbReference>
<keyword evidence="3" id="KW-0378">Hydrolase</keyword>
<dbReference type="InterPro" id="IPR050662">
    <property type="entry name" value="Sec-metab_biosynth-thioest"/>
</dbReference>
<evidence type="ECO:0000313" key="6">
    <source>
        <dbReference type="EMBL" id="KAJ3251479.1"/>
    </source>
</evidence>
<dbReference type="Pfam" id="PF00753">
    <property type="entry name" value="Lactamase_B"/>
    <property type="match status" value="1"/>
</dbReference>
<comment type="caution">
    <text evidence="6">The sequence shown here is derived from an EMBL/GenBank/DDBJ whole genome shotgun (WGS) entry which is preliminary data.</text>
</comment>
<evidence type="ECO:0000256" key="1">
    <source>
        <dbReference type="ARBA" id="ARBA00007749"/>
    </source>
</evidence>
<dbReference type="CDD" id="cd19092">
    <property type="entry name" value="AKR_BsYcsN_EcYdhF-like"/>
    <property type="match status" value="1"/>
</dbReference>
<dbReference type="Gene3D" id="3.60.15.10">
    <property type="entry name" value="Ribonuclease Z/Hydroxyacylglutathione hydrolase-like"/>
    <property type="match status" value="1"/>
</dbReference>
<evidence type="ECO:0000256" key="2">
    <source>
        <dbReference type="ARBA" id="ARBA00022723"/>
    </source>
</evidence>
<dbReference type="CDD" id="cd07722">
    <property type="entry name" value="LACTB2-like_MBL-fold"/>
    <property type="match status" value="1"/>
</dbReference>
<gene>
    <name evidence="6" type="ORF">HK103_002383</name>
</gene>
<dbReference type="GO" id="GO:0016491">
    <property type="term" value="F:oxidoreductase activity"/>
    <property type="evidence" value="ECO:0007669"/>
    <property type="project" value="InterPro"/>
</dbReference>
<dbReference type="PANTHER" id="PTHR23131">
    <property type="entry name" value="ENDORIBONUCLEASE LACTB2"/>
    <property type="match status" value="1"/>
</dbReference>
<keyword evidence="7" id="KW-1185">Reference proteome</keyword>
<dbReference type="InterPro" id="IPR023210">
    <property type="entry name" value="NADP_OxRdtase_dom"/>
</dbReference>
<dbReference type="SUPFAM" id="SSF56281">
    <property type="entry name" value="Metallo-hydrolase/oxidoreductase"/>
    <property type="match status" value="1"/>
</dbReference>
<dbReference type="InterPro" id="IPR001279">
    <property type="entry name" value="Metallo-B-lactamas"/>
</dbReference>
<dbReference type="PRINTS" id="PR00069">
    <property type="entry name" value="ALDKETRDTASE"/>
</dbReference>
<sequence length="512" mass="57651">MKSFIKLSQRVYSILGLNPGKFTLDGTNCYLVGQGSKRILIDTGEGVPDFTEHFKNSMKEAGADGISLILCTHSHKDHIGGINQIQSLSTSKIPVYLFGSEEKYLNTNHQFQSLKDGQIFETDGATLKVIHTPGHTSNHVCFQLLEENAIFSGDLILGRGTTIFDNLSEYMNSLRLVKDISPQIIYPAHGEMIKDGQAKIQEYITHREQRENEITTHLSEGDKTSFELVQKIYVGYPENILQAAEHSVILHLHKLISDGKVVETDGGYTYEEMFGNALALEPSIRSKIKIITKCNIIINCPQRPDVPNKYYDSSAEYIKWSVENSLKKIQTSYLDCLLIHRPDPLMNVDEMAQAFNELKASGKVLNFGVSNFTTHQFELLQSRLSYPLVTNQIELSVLHTPPLFDGTLDQMQRLRVRPMVWSPLAGGRIFTDKSERTVRVVEALKKVANEIGNCTIDQIAFAWILKHPSKPVIVVGTNDMKRLELNVKSQDIQLSRPQWFAILEASEGKECP</sequence>
<dbReference type="AlphaFoldDB" id="A0AAD5UD50"/>
<proteinExistence type="inferred from homology"/>
<dbReference type="FunFam" id="3.60.15.10:FF:000041">
    <property type="entry name" value="Metallo-beta-lactamase domain protein"/>
    <property type="match status" value="1"/>
</dbReference>
<dbReference type="InterPro" id="IPR036866">
    <property type="entry name" value="RibonucZ/Hydroxyglut_hydro"/>
</dbReference>
<evidence type="ECO:0000313" key="7">
    <source>
        <dbReference type="Proteomes" id="UP001210925"/>
    </source>
</evidence>
<organism evidence="6 7">
    <name type="scientific">Boothiomyces macroporosus</name>
    <dbReference type="NCBI Taxonomy" id="261099"/>
    <lineage>
        <taxon>Eukaryota</taxon>
        <taxon>Fungi</taxon>
        <taxon>Fungi incertae sedis</taxon>
        <taxon>Chytridiomycota</taxon>
        <taxon>Chytridiomycota incertae sedis</taxon>
        <taxon>Chytridiomycetes</taxon>
        <taxon>Rhizophydiales</taxon>
        <taxon>Terramycetaceae</taxon>
        <taxon>Boothiomyces</taxon>
    </lineage>
</organism>
<dbReference type="InterPro" id="IPR036812">
    <property type="entry name" value="NAD(P)_OxRdtase_dom_sf"/>
</dbReference>
<dbReference type="GO" id="GO:0044550">
    <property type="term" value="P:secondary metabolite biosynthetic process"/>
    <property type="evidence" value="ECO:0007669"/>
    <property type="project" value="UniProtKB-ARBA"/>
</dbReference>
<dbReference type="Gene3D" id="3.20.20.100">
    <property type="entry name" value="NADP-dependent oxidoreductase domain"/>
    <property type="match status" value="1"/>
</dbReference>
<dbReference type="SUPFAM" id="SSF51430">
    <property type="entry name" value="NAD(P)-linked oxidoreductase"/>
    <property type="match status" value="1"/>
</dbReference>
<name>A0AAD5UD50_9FUNG</name>